<dbReference type="HAMAP" id="MF_00137">
    <property type="entry name" value="SAICAR_synth"/>
    <property type="match status" value="1"/>
</dbReference>
<accession>F4CKF8</accession>
<comment type="pathway">
    <text evidence="1 8">Purine metabolism; IMP biosynthesis via de novo pathway; 5-amino-1-(5-phospho-D-ribosyl)imidazole-4-carboxamide from 5-amino-1-(5-phospho-D-ribosyl)imidazole-4-carboxylate: step 1/2.</text>
</comment>
<dbReference type="SUPFAM" id="SSF56104">
    <property type="entry name" value="SAICAR synthase-like"/>
    <property type="match status" value="1"/>
</dbReference>
<proteinExistence type="inferred from homology"/>
<dbReference type="EMBL" id="CP002593">
    <property type="protein sequence ID" value="AEA22698.1"/>
    <property type="molecule type" value="Genomic_DNA"/>
</dbReference>
<keyword evidence="5 8" id="KW-0658">Purine biosynthesis</keyword>
<evidence type="ECO:0000259" key="9">
    <source>
        <dbReference type="Pfam" id="PF01259"/>
    </source>
</evidence>
<keyword evidence="6 8" id="KW-0067">ATP-binding</keyword>
<keyword evidence="3 8" id="KW-0436">Ligase</keyword>
<evidence type="ECO:0000256" key="4">
    <source>
        <dbReference type="ARBA" id="ARBA00022741"/>
    </source>
</evidence>
<dbReference type="RefSeq" id="WP_013672639.1">
    <property type="nucleotide sequence ID" value="NC_015312.1"/>
</dbReference>
<dbReference type="GO" id="GO:0005737">
    <property type="term" value="C:cytoplasm"/>
    <property type="evidence" value="ECO:0007669"/>
    <property type="project" value="TreeGrafter"/>
</dbReference>
<dbReference type="InterPro" id="IPR028923">
    <property type="entry name" value="SAICAR_synt/ADE2_N"/>
</dbReference>
<dbReference type="NCBIfam" id="NF010568">
    <property type="entry name" value="PRK13961.1"/>
    <property type="match status" value="1"/>
</dbReference>
<dbReference type="NCBIfam" id="TIGR00081">
    <property type="entry name" value="purC"/>
    <property type="match status" value="1"/>
</dbReference>
<organism evidence="10 11">
    <name type="scientific">Pseudonocardia dioxanivorans (strain ATCC 55486 / DSM 44775 / JCM 13855 / CB1190)</name>
    <dbReference type="NCBI Taxonomy" id="675635"/>
    <lineage>
        <taxon>Bacteria</taxon>
        <taxon>Bacillati</taxon>
        <taxon>Actinomycetota</taxon>
        <taxon>Actinomycetes</taxon>
        <taxon>Pseudonocardiales</taxon>
        <taxon>Pseudonocardiaceae</taxon>
        <taxon>Pseudonocardia</taxon>
    </lineage>
</organism>
<dbReference type="PANTHER" id="PTHR43700">
    <property type="entry name" value="PHOSPHORIBOSYLAMINOIMIDAZOLE-SUCCINOCARBOXAMIDE SYNTHASE"/>
    <property type="match status" value="1"/>
</dbReference>
<feature type="domain" description="SAICAR synthetase/ADE2 N-terminal" evidence="9">
    <location>
        <begin position="4"/>
        <end position="250"/>
    </location>
</feature>
<evidence type="ECO:0000256" key="5">
    <source>
        <dbReference type="ARBA" id="ARBA00022755"/>
    </source>
</evidence>
<keyword evidence="4 8" id="KW-0547">Nucleotide-binding</keyword>
<evidence type="ECO:0000256" key="2">
    <source>
        <dbReference type="ARBA" id="ARBA00010190"/>
    </source>
</evidence>
<dbReference type="AlphaFoldDB" id="F4CKF8"/>
<dbReference type="eggNOG" id="COG0152">
    <property type="taxonomic scope" value="Bacteria"/>
</dbReference>
<evidence type="ECO:0000313" key="11">
    <source>
        <dbReference type="Proteomes" id="UP000007809"/>
    </source>
</evidence>
<dbReference type="STRING" id="675635.Psed_0429"/>
<dbReference type="GO" id="GO:0006189">
    <property type="term" value="P:'de novo' IMP biosynthetic process"/>
    <property type="evidence" value="ECO:0007669"/>
    <property type="project" value="UniProtKB-UniRule"/>
</dbReference>
<gene>
    <name evidence="8" type="primary">purC</name>
    <name evidence="10" type="ordered locus">Psed_0429</name>
</gene>
<evidence type="ECO:0000256" key="7">
    <source>
        <dbReference type="ARBA" id="ARBA00048475"/>
    </source>
</evidence>
<evidence type="ECO:0000313" key="10">
    <source>
        <dbReference type="EMBL" id="AEA22698.1"/>
    </source>
</evidence>
<keyword evidence="11" id="KW-1185">Reference proteome</keyword>
<dbReference type="Gene3D" id="3.30.470.20">
    <property type="entry name" value="ATP-grasp fold, B domain"/>
    <property type="match status" value="1"/>
</dbReference>
<comment type="similarity">
    <text evidence="2 8">Belongs to the SAICAR synthetase family.</text>
</comment>
<reference evidence="10 11" key="1">
    <citation type="journal article" date="2011" name="J. Bacteriol.">
        <title>Genome sequence of the 1,4-dioxane-degrading Pseudonocardia dioxanivorans strain CB1190.</title>
        <authorList>
            <person name="Sales C.M."/>
            <person name="Mahendra S."/>
            <person name="Grostern A."/>
            <person name="Parales R.E."/>
            <person name="Goodwin L.A."/>
            <person name="Woyke T."/>
            <person name="Nolan M."/>
            <person name="Lapidus A."/>
            <person name="Chertkov O."/>
            <person name="Ovchinnikova G."/>
            <person name="Sczyrba A."/>
            <person name="Alvarez-Cohen L."/>
        </authorList>
    </citation>
    <scope>NUCLEOTIDE SEQUENCE [LARGE SCALE GENOMIC DNA]</scope>
    <source>
        <strain evidence="11">ATCC 55486 / DSM 44775 / JCM 13855 / CB1190</strain>
    </source>
</reference>
<dbReference type="CDD" id="cd01414">
    <property type="entry name" value="SAICAR_synt_Sc"/>
    <property type="match status" value="1"/>
</dbReference>
<evidence type="ECO:0000256" key="6">
    <source>
        <dbReference type="ARBA" id="ARBA00022840"/>
    </source>
</evidence>
<dbReference type="KEGG" id="pdx:Psed_0429"/>
<dbReference type="HOGENOM" id="CLU_045637_0_0_11"/>
<evidence type="ECO:0000256" key="1">
    <source>
        <dbReference type="ARBA" id="ARBA00004672"/>
    </source>
</evidence>
<dbReference type="GO" id="GO:0005524">
    <property type="term" value="F:ATP binding"/>
    <property type="evidence" value="ECO:0007669"/>
    <property type="project" value="UniProtKB-KW"/>
</dbReference>
<sequence length="283" mass="30899">MKLLHSGKVRDVYSVENEAGGDDLLLVASDRLSIYDVVLPTTIPDKGALLTALSLWWFDRLADLVPNHVISATDVPPEFAGRAIRCRPLQMLPVECIARGYLTGLGLKEYEKQGTVSGIELPPGLVEGSKLPEPIFTPTTKAPVGEHDEFMTFDEVVATVGAPTAERLRALTLAVYSRGASIAAESGILVADTKLEFGLDPAGEIVLGDEVLTSDSSRFWPADQWQPGRPQFSFDKQYVRDWSATLDWDRTPPGPEVPVDVVAATRARYVEVYERITGSTWGS</sequence>
<evidence type="ECO:0000256" key="8">
    <source>
        <dbReference type="HAMAP-Rule" id="MF_00137"/>
    </source>
</evidence>
<dbReference type="Gene3D" id="3.30.200.20">
    <property type="entry name" value="Phosphorylase Kinase, domain 1"/>
    <property type="match status" value="1"/>
</dbReference>
<evidence type="ECO:0000256" key="3">
    <source>
        <dbReference type="ARBA" id="ARBA00022598"/>
    </source>
</evidence>
<dbReference type="UniPathway" id="UPA00074">
    <property type="reaction ID" value="UER00131"/>
</dbReference>
<dbReference type="OrthoDB" id="9801549at2"/>
<dbReference type="InterPro" id="IPR001636">
    <property type="entry name" value="SAICAR_synth"/>
</dbReference>
<comment type="catalytic activity">
    <reaction evidence="7 8">
        <text>5-amino-1-(5-phospho-D-ribosyl)imidazole-4-carboxylate + L-aspartate + ATP = (2S)-2-[5-amino-1-(5-phospho-beta-D-ribosyl)imidazole-4-carboxamido]succinate + ADP + phosphate + 2 H(+)</text>
        <dbReference type="Rhea" id="RHEA:22628"/>
        <dbReference type="ChEBI" id="CHEBI:15378"/>
        <dbReference type="ChEBI" id="CHEBI:29991"/>
        <dbReference type="ChEBI" id="CHEBI:30616"/>
        <dbReference type="ChEBI" id="CHEBI:43474"/>
        <dbReference type="ChEBI" id="CHEBI:58443"/>
        <dbReference type="ChEBI" id="CHEBI:77657"/>
        <dbReference type="ChEBI" id="CHEBI:456216"/>
        <dbReference type="EC" id="6.3.2.6"/>
    </reaction>
</comment>
<dbReference type="EC" id="6.3.2.6" evidence="8"/>
<protein>
    <recommendedName>
        <fullName evidence="8">Phosphoribosylaminoimidazole-succinocarboxamide synthase</fullName>
        <ecNumber evidence="8">6.3.2.6</ecNumber>
    </recommendedName>
    <alternativeName>
        <fullName evidence="8">SAICAR synthetase</fullName>
    </alternativeName>
</protein>
<dbReference type="Proteomes" id="UP000007809">
    <property type="component" value="Chromosome"/>
</dbReference>
<dbReference type="GO" id="GO:0004639">
    <property type="term" value="F:phosphoribosylaminoimidazolesuccinocarboxamide synthase activity"/>
    <property type="evidence" value="ECO:0007669"/>
    <property type="project" value="UniProtKB-UniRule"/>
</dbReference>
<dbReference type="PANTHER" id="PTHR43700:SF1">
    <property type="entry name" value="PHOSPHORIBOSYLAMINOIMIDAZOLE-SUCCINOCARBOXAMIDE SYNTHASE"/>
    <property type="match status" value="1"/>
</dbReference>
<dbReference type="FunFam" id="3.30.470.20:FF:000015">
    <property type="entry name" value="Phosphoribosylaminoimidazole-succinocarboxamide synthase"/>
    <property type="match status" value="1"/>
</dbReference>
<name>F4CKF8_PSEUX</name>
<dbReference type="Pfam" id="PF01259">
    <property type="entry name" value="SAICAR_synt"/>
    <property type="match status" value="1"/>
</dbReference>